<name>D0NPN0_PHYIT</name>
<dbReference type="Proteomes" id="UP000006643">
    <property type="component" value="Unassembled WGS sequence"/>
</dbReference>
<dbReference type="VEuPathDB" id="FungiDB:PITG_14359"/>
<reference evidence="2" key="1">
    <citation type="journal article" date="2009" name="Nature">
        <title>Genome sequence and analysis of the Irish potato famine pathogen Phytophthora infestans.</title>
        <authorList>
            <consortium name="The Broad Institute Genome Sequencing Platform"/>
            <person name="Haas B.J."/>
            <person name="Kamoun S."/>
            <person name="Zody M.C."/>
            <person name="Jiang R.H."/>
            <person name="Handsaker R.E."/>
            <person name="Cano L.M."/>
            <person name="Grabherr M."/>
            <person name="Kodira C.D."/>
            <person name="Raffaele S."/>
            <person name="Torto-Alalibo T."/>
            <person name="Bozkurt T.O."/>
            <person name="Ah-Fong A.M."/>
            <person name="Alvarado L."/>
            <person name="Anderson V.L."/>
            <person name="Armstrong M.R."/>
            <person name="Avrova A."/>
            <person name="Baxter L."/>
            <person name="Beynon J."/>
            <person name="Boevink P.C."/>
            <person name="Bollmann S.R."/>
            <person name="Bos J.I."/>
            <person name="Bulone V."/>
            <person name="Cai G."/>
            <person name="Cakir C."/>
            <person name="Carrington J.C."/>
            <person name="Chawner M."/>
            <person name="Conti L."/>
            <person name="Costanzo S."/>
            <person name="Ewan R."/>
            <person name="Fahlgren N."/>
            <person name="Fischbach M.A."/>
            <person name="Fugelstad J."/>
            <person name="Gilroy E.M."/>
            <person name="Gnerre S."/>
            <person name="Green P.J."/>
            <person name="Grenville-Briggs L.J."/>
            <person name="Griffith J."/>
            <person name="Grunwald N.J."/>
            <person name="Horn K."/>
            <person name="Horner N.R."/>
            <person name="Hu C.H."/>
            <person name="Huitema E."/>
            <person name="Jeong D.H."/>
            <person name="Jones A.M."/>
            <person name="Jones J.D."/>
            <person name="Jones R.W."/>
            <person name="Karlsson E.K."/>
            <person name="Kunjeti S.G."/>
            <person name="Lamour K."/>
            <person name="Liu Z."/>
            <person name="Ma L."/>
            <person name="Maclean D."/>
            <person name="Chibucos M.C."/>
            <person name="McDonald H."/>
            <person name="McWalters J."/>
            <person name="Meijer H.J."/>
            <person name="Morgan W."/>
            <person name="Morris P.F."/>
            <person name="Munro C.A."/>
            <person name="O'Neill K."/>
            <person name="Ospina-Giraldo M."/>
            <person name="Pinzon A."/>
            <person name="Pritchard L."/>
            <person name="Ramsahoye B."/>
            <person name="Ren Q."/>
            <person name="Restrepo S."/>
            <person name="Roy S."/>
            <person name="Sadanandom A."/>
            <person name="Savidor A."/>
            <person name="Schornack S."/>
            <person name="Schwartz D.C."/>
            <person name="Schumann U.D."/>
            <person name="Schwessinger B."/>
            <person name="Seyer L."/>
            <person name="Sharpe T."/>
            <person name="Silvar C."/>
            <person name="Song J."/>
            <person name="Studholme D.J."/>
            <person name="Sykes S."/>
            <person name="Thines M."/>
            <person name="van de Vondervoort P.J."/>
            <person name="Phuntumart V."/>
            <person name="Wawra S."/>
            <person name="Weide R."/>
            <person name="Win J."/>
            <person name="Young C."/>
            <person name="Zhou S."/>
            <person name="Fry W."/>
            <person name="Meyers B.C."/>
            <person name="van West P."/>
            <person name="Ristaino J."/>
            <person name="Govers F."/>
            <person name="Birch P.R."/>
            <person name="Whisson S.C."/>
            <person name="Judelson H.S."/>
            <person name="Nusbaum C."/>
        </authorList>
    </citation>
    <scope>NUCLEOTIDE SEQUENCE [LARGE SCALE GENOMIC DNA]</scope>
    <source>
        <strain evidence="2">T30-4</strain>
    </source>
</reference>
<dbReference type="EMBL" id="DS028151">
    <property type="protein sequence ID" value="EEY62592.1"/>
    <property type="molecule type" value="Genomic_DNA"/>
</dbReference>
<dbReference type="OrthoDB" id="120605at2759"/>
<keyword evidence="2" id="KW-1185">Reference proteome</keyword>
<dbReference type="AlphaFoldDB" id="D0NPN0"/>
<dbReference type="RefSeq" id="XP_002898834.1">
    <property type="nucleotide sequence ID" value="XM_002898788.1"/>
</dbReference>
<organism evidence="1 2">
    <name type="scientific">Phytophthora infestans (strain T30-4)</name>
    <name type="common">Potato late blight agent</name>
    <dbReference type="NCBI Taxonomy" id="403677"/>
    <lineage>
        <taxon>Eukaryota</taxon>
        <taxon>Sar</taxon>
        <taxon>Stramenopiles</taxon>
        <taxon>Oomycota</taxon>
        <taxon>Peronosporomycetes</taxon>
        <taxon>Peronosporales</taxon>
        <taxon>Peronosporaceae</taxon>
        <taxon>Phytophthora</taxon>
    </lineage>
</organism>
<dbReference type="HOGENOM" id="CLU_190282_0_0_1"/>
<dbReference type="KEGG" id="pif:PITG_14359"/>
<sequence length="98" mass="11037">MKSVGMNQQLLVSDLLHSRAHELQQLQDKVHTMTEALYDLMFAREEFEETLIREAEAINELTASVGETRGYTSSHGALLWQMTTLLRRDPSGQSCGGK</sequence>
<dbReference type="InParanoid" id="D0NPN0"/>
<protein>
    <submittedName>
        <fullName evidence="1">Uncharacterized protein</fullName>
    </submittedName>
</protein>
<dbReference type="OMA" id="NDLQYAH"/>
<evidence type="ECO:0000313" key="2">
    <source>
        <dbReference type="Proteomes" id="UP000006643"/>
    </source>
</evidence>
<evidence type="ECO:0000313" key="1">
    <source>
        <dbReference type="EMBL" id="EEY62592.1"/>
    </source>
</evidence>
<dbReference type="GeneID" id="9479686"/>
<accession>D0NPN0</accession>
<proteinExistence type="predicted"/>
<gene>
    <name evidence="1" type="ORF">PITG_14359</name>
</gene>